<dbReference type="PANTHER" id="PTHR30055">
    <property type="entry name" value="HTH-TYPE TRANSCRIPTIONAL REGULATOR RUTR"/>
    <property type="match status" value="1"/>
</dbReference>
<dbReference type="GO" id="GO:0003700">
    <property type="term" value="F:DNA-binding transcription factor activity"/>
    <property type="evidence" value="ECO:0007669"/>
    <property type="project" value="TreeGrafter"/>
</dbReference>
<dbReference type="EMBL" id="BSDO01000009">
    <property type="protein sequence ID" value="GLI24925.1"/>
    <property type="molecule type" value="Genomic_DNA"/>
</dbReference>
<protein>
    <submittedName>
        <fullName evidence="6">AcrR family transcriptional regulator</fullName>
    </submittedName>
    <submittedName>
        <fullName evidence="5">TetR family transcriptional regulator</fullName>
    </submittedName>
</protein>
<dbReference type="GO" id="GO:0000976">
    <property type="term" value="F:transcription cis-regulatory region binding"/>
    <property type="evidence" value="ECO:0007669"/>
    <property type="project" value="TreeGrafter"/>
</dbReference>
<dbReference type="Proteomes" id="UP001144397">
    <property type="component" value="Unassembled WGS sequence"/>
</dbReference>
<reference evidence="6 8" key="2">
    <citation type="submission" date="2023-07" db="EMBL/GenBank/DDBJ databases">
        <title>Genomic Encyclopedia of Type Strains, Phase IV (KMG-IV): sequencing the most valuable type-strain genomes for metagenomic binning, comparative biology and taxonomic classification.</title>
        <authorList>
            <person name="Goeker M."/>
        </authorList>
    </citation>
    <scope>NUCLEOTIDE SEQUENCE [LARGE SCALE GENOMIC DNA]</scope>
    <source>
        <strain evidence="6 8">DSM 338</strain>
    </source>
</reference>
<feature type="region of interest" description="Disordered" evidence="3">
    <location>
        <begin position="185"/>
        <end position="204"/>
    </location>
</feature>
<evidence type="ECO:0000259" key="4">
    <source>
        <dbReference type="PROSITE" id="PS50977"/>
    </source>
</evidence>
<dbReference type="AlphaFoldDB" id="A0A9W6CR44"/>
<dbReference type="Gene3D" id="1.10.357.10">
    <property type="entry name" value="Tetracycline Repressor, domain 2"/>
    <property type="match status" value="1"/>
</dbReference>
<dbReference type="PRINTS" id="PR00455">
    <property type="entry name" value="HTHTETR"/>
</dbReference>
<name>A0A9W6CR44_XANFL</name>
<feature type="compositionally biased region" description="Low complexity" evidence="3">
    <location>
        <begin position="185"/>
        <end position="194"/>
    </location>
</feature>
<evidence type="ECO:0000313" key="6">
    <source>
        <dbReference type="EMBL" id="MDR6336049.1"/>
    </source>
</evidence>
<dbReference type="InterPro" id="IPR009057">
    <property type="entry name" value="Homeodomain-like_sf"/>
</dbReference>
<feature type="compositionally biased region" description="Basic residues" evidence="3">
    <location>
        <begin position="195"/>
        <end position="204"/>
    </location>
</feature>
<comment type="caution">
    <text evidence="5">The sequence shown here is derived from an EMBL/GenBank/DDBJ whole genome shotgun (WGS) entry which is preliminary data.</text>
</comment>
<evidence type="ECO:0000256" key="2">
    <source>
        <dbReference type="PROSITE-ProRule" id="PRU00335"/>
    </source>
</evidence>
<dbReference type="RefSeq" id="WP_281809637.1">
    <property type="nucleotide sequence ID" value="NZ_BSDO01000009.1"/>
</dbReference>
<evidence type="ECO:0000313" key="7">
    <source>
        <dbReference type="Proteomes" id="UP001144397"/>
    </source>
</evidence>
<feature type="domain" description="HTH tetR-type" evidence="4">
    <location>
        <begin position="8"/>
        <end position="68"/>
    </location>
</feature>
<proteinExistence type="predicted"/>
<dbReference type="GeneID" id="95765369"/>
<keyword evidence="1 2" id="KW-0238">DNA-binding</keyword>
<dbReference type="PANTHER" id="PTHR30055:SF148">
    <property type="entry name" value="TETR-FAMILY TRANSCRIPTIONAL REGULATOR"/>
    <property type="match status" value="1"/>
</dbReference>
<dbReference type="InterPro" id="IPR001647">
    <property type="entry name" value="HTH_TetR"/>
</dbReference>
<dbReference type="PROSITE" id="PS50977">
    <property type="entry name" value="HTH_TETR_2"/>
    <property type="match status" value="1"/>
</dbReference>
<dbReference type="Pfam" id="PF00440">
    <property type="entry name" value="TetR_N"/>
    <property type="match status" value="1"/>
</dbReference>
<reference evidence="5" key="1">
    <citation type="submission" date="2022-12" db="EMBL/GenBank/DDBJ databases">
        <title>Reference genome sequencing for broad-spectrum identification of bacterial and archaeal isolates by mass spectrometry.</title>
        <authorList>
            <person name="Sekiguchi Y."/>
            <person name="Tourlousse D.M."/>
        </authorList>
    </citation>
    <scope>NUCLEOTIDE SEQUENCE</scope>
    <source>
        <strain evidence="5">301</strain>
    </source>
</reference>
<dbReference type="InterPro" id="IPR050109">
    <property type="entry name" value="HTH-type_TetR-like_transc_reg"/>
</dbReference>
<evidence type="ECO:0000256" key="1">
    <source>
        <dbReference type="ARBA" id="ARBA00023125"/>
    </source>
</evidence>
<dbReference type="InterPro" id="IPR041479">
    <property type="entry name" value="TetR_CgmR_C"/>
</dbReference>
<feature type="DNA-binding region" description="H-T-H motif" evidence="2">
    <location>
        <begin position="31"/>
        <end position="50"/>
    </location>
</feature>
<dbReference type="Proteomes" id="UP001245370">
    <property type="component" value="Unassembled WGS sequence"/>
</dbReference>
<evidence type="ECO:0000313" key="5">
    <source>
        <dbReference type="EMBL" id="GLI24925.1"/>
    </source>
</evidence>
<dbReference type="EMBL" id="JAVDPY010000010">
    <property type="protein sequence ID" value="MDR6336049.1"/>
    <property type="molecule type" value="Genomic_DNA"/>
</dbReference>
<sequence length="204" mass="22001">MDNTARSERTKAAVIQAALAIIARDGAGRLTLDAIAKESGVSKGGLLHQFPNKRAVLAALLEYQADYYTRFAEAFVEAQGADYAEPALAAQIAVFREVVKGSNSIAFAILAVAAQEPTFMSPVRVRDEETVALILKQARNPARSLSRLFSARGLALSAMLGTCPLGDAEREQMFDYLLDDRNWPADPAAPAPAAKPRRSRRTPS</sequence>
<accession>A0A9W6CR44</accession>
<keyword evidence="8" id="KW-1185">Reference proteome</keyword>
<gene>
    <name evidence="6" type="ORF">GGQ86_004547</name>
    <name evidence="5" type="ORF">XFLAVUS301_45990</name>
</gene>
<organism evidence="5 7">
    <name type="scientific">Xanthobacter flavus</name>
    <dbReference type="NCBI Taxonomy" id="281"/>
    <lineage>
        <taxon>Bacteria</taxon>
        <taxon>Pseudomonadati</taxon>
        <taxon>Pseudomonadota</taxon>
        <taxon>Alphaproteobacteria</taxon>
        <taxon>Hyphomicrobiales</taxon>
        <taxon>Xanthobacteraceae</taxon>
        <taxon>Xanthobacter</taxon>
    </lineage>
</organism>
<evidence type="ECO:0000313" key="8">
    <source>
        <dbReference type="Proteomes" id="UP001245370"/>
    </source>
</evidence>
<evidence type="ECO:0000256" key="3">
    <source>
        <dbReference type="SAM" id="MobiDB-lite"/>
    </source>
</evidence>
<dbReference type="Pfam" id="PF17937">
    <property type="entry name" value="TetR_C_28"/>
    <property type="match status" value="1"/>
</dbReference>
<dbReference type="SUPFAM" id="SSF46689">
    <property type="entry name" value="Homeodomain-like"/>
    <property type="match status" value="1"/>
</dbReference>